<keyword evidence="3" id="KW-0808">Transferase</keyword>
<dbReference type="Pfam" id="PF08241">
    <property type="entry name" value="Methyltransf_11"/>
    <property type="match status" value="1"/>
</dbReference>
<dbReference type="HOGENOM" id="CLU_559772_0_0_4"/>
<dbReference type="CDD" id="cd02440">
    <property type="entry name" value="AdoMet_MTases"/>
    <property type="match status" value="1"/>
</dbReference>
<evidence type="ECO:0000256" key="1">
    <source>
        <dbReference type="SAM" id="Coils"/>
    </source>
</evidence>
<dbReference type="InterPro" id="IPR013216">
    <property type="entry name" value="Methyltransf_11"/>
</dbReference>
<organism evidence="3 4">
    <name type="scientific">Paracidovorax citrulli (strain AAC00-1)</name>
    <name type="common">Acidovorax citrulli</name>
    <dbReference type="NCBI Taxonomy" id="397945"/>
    <lineage>
        <taxon>Bacteria</taxon>
        <taxon>Pseudomonadati</taxon>
        <taxon>Pseudomonadota</taxon>
        <taxon>Betaproteobacteria</taxon>
        <taxon>Burkholderiales</taxon>
        <taxon>Comamonadaceae</taxon>
        <taxon>Paracidovorax</taxon>
    </lineage>
</organism>
<reference evidence="3 4" key="1">
    <citation type="submission" date="2006-12" db="EMBL/GenBank/DDBJ databases">
        <title>Complete sequence of Acidovorax avenae subsp. citrulli AAC00-1.</title>
        <authorList>
            <consortium name="US DOE Joint Genome Institute"/>
            <person name="Copeland A."/>
            <person name="Lucas S."/>
            <person name="Lapidus A."/>
            <person name="Barry K."/>
            <person name="Detter J.C."/>
            <person name="Glavina del Rio T."/>
            <person name="Dalin E."/>
            <person name="Tice H."/>
            <person name="Pitluck S."/>
            <person name="Kiss H."/>
            <person name="Brettin T."/>
            <person name="Bruce D."/>
            <person name="Han C."/>
            <person name="Tapia R."/>
            <person name="Gilna P."/>
            <person name="Schmutz J."/>
            <person name="Larimer F."/>
            <person name="Land M."/>
            <person name="Hauser L."/>
            <person name="Kyrpides N."/>
            <person name="Kim E."/>
            <person name="Stahl D."/>
            <person name="Richardson P."/>
        </authorList>
    </citation>
    <scope>NUCLEOTIDE SEQUENCE [LARGE SCALE GENOMIC DNA]</scope>
    <source>
        <strain evidence="3 4">AAC00-1</strain>
    </source>
</reference>
<dbReference type="AlphaFoldDB" id="A1TKR6"/>
<name>A1TKR6_PARC0</name>
<evidence type="ECO:0000259" key="2">
    <source>
        <dbReference type="Pfam" id="PF08241"/>
    </source>
</evidence>
<dbReference type="eggNOG" id="COG2226">
    <property type="taxonomic scope" value="Bacteria"/>
</dbReference>
<dbReference type="EMBL" id="CP000512">
    <property type="protein sequence ID" value="ABM31554.1"/>
    <property type="molecule type" value="Genomic_DNA"/>
</dbReference>
<dbReference type="GO" id="GO:0008757">
    <property type="term" value="F:S-adenosylmethionine-dependent methyltransferase activity"/>
    <property type="evidence" value="ECO:0007669"/>
    <property type="project" value="InterPro"/>
</dbReference>
<protein>
    <submittedName>
        <fullName evidence="3">Methyltransferase type 11</fullName>
    </submittedName>
</protein>
<dbReference type="GO" id="GO:0032259">
    <property type="term" value="P:methylation"/>
    <property type="evidence" value="ECO:0007669"/>
    <property type="project" value="UniProtKB-KW"/>
</dbReference>
<dbReference type="KEGG" id="aav:Aave_0956"/>
<evidence type="ECO:0000313" key="4">
    <source>
        <dbReference type="Proteomes" id="UP000002596"/>
    </source>
</evidence>
<dbReference type="Proteomes" id="UP000002596">
    <property type="component" value="Chromosome"/>
</dbReference>
<gene>
    <name evidence="3" type="ordered locus">Aave_0956</name>
</gene>
<proteinExistence type="predicted"/>
<dbReference type="STRING" id="397945.Aave_0956"/>
<keyword evidence="1" id="KW-0175">Coiled coil</keyword>
<accession>A1TKR6</accession>
<sequence length="487" mass="54765">MDYLRIIMPDRVDVQYFSQAKLWGQPVHEQVMVARDLVRLIPDDVRTILDAGCGNGAVTNDIAESWSVVGCDISETALKNVAAPAVVADLCKLPFPDDSFDLVLASDVIEHLPDEIYEQALREISRVAAKYVLIAVPYREVLEAAYVSCPSCDQRYHAHLHQRVYEEASLHGLMGNQFQIDKMLLSGEHWKYSSTSLPDACYSVAGLDYPFENAICPYCGTRRGAKTVGKGAESFRRKIEAYQAMSVAYGFEPVPPRSEIIALYKKGGSFSQSIALGPEDFIEDEPEIIEIDSAPKLKDPVSYPAVVYELESQGSERLLFLRKSPEKLKVLRGQLSGVDSYCPVNEVYRRSEALEGGGFAIAEIPFNMRGFLVRFVGASDDLVVGLQYRKYTSRDEILHLCFQCFPYGSAQDNARIQQLNAIAEKLESTRSELEEKLRIRDMHYEELQERFEEVNALANGLESERVRLNGLLVEMENCRTKGEEEQP</sequence>
<evidence type="ECO:0000313" key="3">
    <source>
        <dbReference type="EMBL" id="ABM31554.1"/>
    </source>
</evidence>
<feature type="coiled-coil region" evidence="1">
    <location>
        <begin position="416"/>
        <end position="464"/>
    </location>
</feature>
<dbReference type="InterPro" id="IPR029063">
    <property type="entry name" value="SAM-dependent_MTases_sf"/>
</dbReference>
<dbReference type="PANTHER" id="PTHR43591">
    <property type="entry name" value="METHYLTRANSFERASE"/>
    <property type="match status" value="1"/>
</dbReference>
<keyword evidence="3" id="KW-0489">Methyltransferase</keyword>
<dbReference type="OrthoDB" id="9790457at2"/>
<dbReference type="Gene3D" id="3.40.50.150">
    <property type="entry name" value="Vaccinia Virus protein VP39"/>
    <property type="match status" value="1"/>
</dbReference>
<dbReference type="SUPFAM" id="SSF53335">
    <property type="entry name" value="S-adenosyl-L-methionine-dependent methyltransferases"/>
    <property type="match status" value="1"/>
</dbReference>
<feature type="domain" description="Methyltransferase type 11" evidence="2">
    <location>
        <begin position="49"/>
        <end position="129"/>
    </location>
</feature>